<accession>L9XWC2</accession>
<dbReference type="Proteomes" id="UP000011531">
    <property type="component" value="Unassembled WGS sequence"/>
</dbReference>
<feature type="region of interest" description="Disordered" evidence="1">
    <location>
        <begin position="40"/>
        <end position="103"/>
    </location>
</feature>
<feature type="transmembrane region" description="Helical" evidence="2">
    <location>
        <begin position="12"/>
        <end position="36"/>
    </location>
</feature>
<feature type="compositionally biased region" description="Acidic residues" evidence="1">
    <location>
        <begin position="45"/>
        <end position="55"/>
    </location>
</feature>
<evidence type="ECO:0000313" key="4">
    <source>
        <dbReference type="Proteomes" id="UP000011531"/>
    </source>
</evidence>
<gene>
    <name evidence="3" type="ORF">C492_02512</name>
</gene>
<keyword evidence="2" id="KW-0812">Transmembrane</keyword>
<protein>
    <submittedName>
        <fullName evidence="3">Uncharacterized protein</fullName>
    </submittedName>
</protein>
<dbReference type="PATRIC" id="fig|1227498.3.peg.503"/>
<organism evidence="3 4">
    <name type="scientific">Natronococcus jeotgali DSM 18795</name>
    <dbReference type="NCBI Taxonomy" id="1227498"/>
    <lineage>
        <taxon>Archaea</taxon>
        <taxon>Methanobacteriati</taxon>
        <taxon>Methanobacteriota</taxon>
        <taxon>Stenosarchaea group</taxon>
        <taxon>Halobacteria</taxon>
        <taxon>Halobacteriales</taxon>
        <taxon>Natrialbaceae</taxon>
        <taxon>Natronococcus</taxon>
    </lineage>
</organism>
<reference evidence="3 4" key="1">
    <citation type="journal article" date="2014" name="PLoS Genet.">
        <title>Phylogenetically driven sequencing of extremely halophilic archaea reveals strategies for static and dynamic osmo-response.</title>
        <authorList>
            <person name="Becker E.A."/>
            <person name="Seitzer P.M."/>
            <person name="Tritt A."/>
            <person name="Larsen D."/>
            <person name="Krusor M."/>
            <person name="Yao A.I."/>
            <person name="Wu D."/>
            <person name="Madern D."/>
            <person name="Eisen J.A."/>
            <person name="Darling A.E."/>
            <person name="Facciotti M.T."/>
        </authorList>
    </citation>
    <scope>NUCLEOTIDE SEQUENCE [LARGE SCALE GENOMIC DNA]</scope>
    <source>
        <strain evidence="3 4">DSM 18795</strain>
    </source>
</reference>
<dbReference type="STRING" id="1227498.C492_02512"/>
<dbReference type="AlphaFoldDB" id="L9XWC2"/>
<comment type="caution">
    <text evidence="3">The sequence shown here is derived from an EMBL/GenBank/DDBJ whole genome shotgun (WGS) entry which is preliminary data.</text>
</comment>
<name>L9XWC2_9EURY</name>
<feature type="compositionally biased region" description="Acidic residues" evidence="1">
    <location>
        <begin position="94"/>
        <end position="103"/>
    </location>
</feature>
<evidence type="ECO:0000313" key="3">
    <source>
        <dbReference type="EMBL" id="ELY66040.1"/>
    </source>
</evidence>
<feature type="compositionally biased region" description="Acidic residues" evidence="1">
    <location>
        <begin position="64"/>
        <end position="73"/>
    </location>
</feature>
<keyword evidence="2" id="KW-0472">Membrane</keyword>
<evidence type="ECO:0000256" key="2">
    <source>
        <dbReference type="SAM" id="Phobius"/>
    </source>
</evidence>
<dbReference type="EMBL" id="AOIA01000020">
    <property type="protein sequence ID" value="ELY66040.1"/>
    <property type="molecule type" value="Genomic_DNA"/>
</dbReference>
<sequence>MTRGYERESGATFGTVLLTTVVVLVAFGLTLAGVFLGLGAGGADDGAEDAEEPAGTDEGAAETVDVDEPDGNEGETAATDSSEPADPDGNVTDDGADALGDGD</sequence>
<keyword evidence="2" id="KW-1133">Transmembrane helix</keyword>
<proteinExistence type="predicted"/>
<keyword evidence="4" id="KW-1185">Reference proteome</keyword>
<evidence type="ECO:0000256" key="1">
    <source>
        <dbReference type="SAM" id="MobiDB-lite"/>
    </source>
</evidence>
<dbReference type="RefSeq" id="WP_008420184.1">
    <property type="nucleotide sequence ID" value="NZ_AOIA01000020.1"/>
</dbReference>